<organism evidence="2 3">
    <name type="scientific">Microbispora corallina</name>
    <dbReference type="NCBI Taxonomy" id="83302"/>
    <lineage>
        <taxon>Bacteria</taxon>
        <taxon>Bacillati</taxon>
        <taxon>Actinomycetota</taxon>
        <taxon>Actinomycetes</taxon>
        <taxon>Streptosporangiales</taxon>
        <taxon>Streptosporangiaceae</taxon>
        <taxon>Microbispora</taxon>
    </lineage>
</organism>
<feature type="compositionally biased region" description="Basic and acidic residues" evidence="1">
    <location>
        <begin position="90"/>
        <end position="100"/>
    </location>
</feature>
<reference evidence="2 3" key="1">
    <citation type="submission" date="2021-01" db="EMBL/GenBank/DDBJ databases">
        <title>Whole genome shotgun sequence of Microbispora corallina NBRC 16416.</title>
        <authorList>
            <person name="Komaki H."/>
            <person name="Tamura T."/>
        </authorList>
    </citation>
    <scope>NUCLEOTIDE SEQUENCE [LARGE SCALE GENOMIC DNA]</scope>
    <source>
        <strain evidence="2 3">NBRC 16416</strain>
    </source>
</reference>
<gene>
    <name evidence="2" type="ORF">Mco01_74970</name>
</gene>
<feature type="compositionally biased region" description="Low complexity" evidence="1">
    <location>
        <begin position="65"/>
        <end position="84"/>
    </location>
</feature>
<keyword evidence="3" id="KW-1185">Reference proteome</keyword>
<dbReference type="RefSeq" id="WP_204061487.1">
    <property type="nucleotide sequence ID" value="NZ_BAAAGP010000053.1"/>
</dbReference>
<comment type="caution">
    <text evidence="2">The sequence shown here is derived from an EMBL/GenBank/DDBJ whole genome shotgun (WGS) entry which is preliminary data.</text>
</comment>
<dbReference type="Proteomes" id="UP000603904">
    <property type="component" value="Unassembled WGS sequence"/>
</dbReference>
<sequence length="113" mass="11799">MTDEITAGRSAARALAARAPGWMVWYGERTGSLWAVPRTAAPLGARLLEAATPQELEQEIRRHQGAPLQPAAAPAGPPATGSAASRHRRPGEDPGDRRAEAATTTRIASPVGT</sequence>
<proteinExistence type="predicted"/>
<evidence type="ECO:0000313" key="2">
    <source>
        <dbReference type="EMBL" id="GIH44497.1"/>
    </source>
</evidence>
<feature type="region of interest" description="Disordered" evidence="1">
    <location>
        <begin position="54"/>
        <end position="113"/>
    </location>
</feature>
<name>A0ABQ4GBT3_9ACTN</name>
<dbReference type="EMBL" id="BOOC01000061">
    <property type="protein sequence ID" value="GIH44497.1"/>
    <property type="molecule type" value="Genomic_DNA"/>
</dbReference>
<evidence type="ECO:0000313" key="3">
    <source>
        <dbReference type="Proteomes" id="UP000603904"/>
    </source>
</evidence>
<evidence type="ECO:0000256" key="1">
    <source>
        <dbReference type="SAM" id="MobiDB-lite"/>
    </source>
</evidence>
<protein>
    <submittedName>
        <fullName evidence="2">Uncharacterized protein</fullName>
    </submittedName>
</protein>
<accession>A0ABQ4GBT3</accession>